<evidence type="ECO:0000256" key="1">
    <source>
        <dbReference type="SAM" id="MobiDB-lite"/>
    </source>
</evidence>
<feature type="region of interest" description="Disordered" evidence="1">
    <location>
        <begin position="846"/>
        <end position="888"/>
    </location>
</feature>
<dbReference type="GeneID" id="138928896"/>
<feature type="compositionally biased region" description="Basic and acidic residues" evidence="1">
    <location>
        <begin position="248"/>
        <end position="274"/>
    </location>
</feature>
<feature type="compositionally biased region" description="Basic and acidic residues" evidence="1">
    <location>
        <begin position="515"/>
        <end position="539"/>
    </location>
</feature>
<dbReference type="Proteomes" id="UP001652661">
    <property type="component" value="Chromosome 3R"/>
</dbReference>
<name>A0ABM4GKL9_DROKI</name>
<feature type="region of interest" description="Disordered" evidence="1">
    <location>
        <begin position="109"/>
        <end position="130"/>
    </location>
</feature>
<feature type="compositionally biased region" description="Basic and acidic residues" evidence="1">
    <location>
        <begin position="418"/>
        <end position="463"/>
    </location>
</feature>
<feature type="compositionally biased region" description="Basic and acidic residues" evidence="1">
    <location>
        <begin position="485"/>
        <end position="505"/>
    </location>
</feature>
<sequence length="1136" mass="133283">MANNKTVITGEELLQRSCRKKMDLIRHLIRQKNSAEDRALCKSWLSYLNSCAEHQARARDCVLDQMVRQLRLVGRLSKPFTTHVKCRTDLRLLLDEEGRQRLLRFSPPEVEAPKPSTESLFRRSRSRRPSPFAWPQRVEHLNTLEKQYRREERGLWFNETSVSSQPKEGTGIKEVRVQVGQRDRDLLDRARKRQEIKKKRDRERQRVLNDGLHWAAEQRQLDLQRKAEARQLRESRLLEQQLKVKERRDHERYLMNKRREAQSPRPLPRKDHLSKVPAHHQRQDKAKEVEKKVKLEEPVQEARKNVKCQTFHRSCSLPLATNCGHCDVREQQSVLRAENVKQKVMAYEGLKQFHREKALAERARLKEERLDREQADNRRQIAKGERRSQKDKSKFHKEQEANQEEPTDALNVIGSKTKRGEDSKRKVKFERNQEFKENESQEKSENRETENGDDSFNSREKRMLAKWINLQKKYDVPVGELSPAQERERRKEEIRAKKEFLREASEQTEPISEEALPKRKEEKLSGQSIEEERLNNDHNKVKKQTKKRNMEEQPPEDRMSQQSDSDMVVQQAHEKFLNLAAELCQKSEPKADPYGDLQSCLKKIQIERDLLTKQIRDRCEEFKKQKTLARAEGGSTRKRDLISYSLKMAQDNRMQAKIIKKKCLQELQNVEHALQKIQYAGDDLTLEVEADDRLPKDIEELSEKCIRVELFKNQTEKRYMEEQPLEDCKSEQSDSDIAVRQAHENFLNQVEQICQERKPLQSSLKKNQKEKDLLTKQICESCEEIQKQKHLPRVKGGSTKKRDLISSSRKISQENWKQENILRYKCLLELLDVEAILNRIQSVGEDATTEGDGRSHSKESHVGSIQTPKDQPLQAGDRERTEMESKGEDLPQLNSFRVYKEVDDLVPKPPIPRMALPEKKIYSGSIVSYCTKTGRKRYPHISQGRHIQMKKQMLHRQTFSQLLSGSRPTELNQETLAAQNSILQRKLSDAKKITVNNLIHKNLTQKAGQLVDYFLYEKAKAQEDIKPPRHVFQSLIDPLLQGMENVSPKVLKTISHLDGQMETQLSNLNNCTFGRQEIRQQVTYEQSGEQLSGLDREHLVLELLNHFCDLDPQLNKILQRIDKLYRTWKDLRLGLQ</sequence>
<feature type="compositionally biased region" description="Basic and acidic residues" evidence="1">
    <location>
        <begin position="369"/>
        <end position="400"/>
    </location>
</feature>
<feature type="region of interest" description="Disordered" evidence="1">
    <location>
        <begin position="369"/>
        <end position="564"/>
    </location>
</feature>
<feature type="compositionally biased region" description="Basic and acidic residues" evidence="1">
    <location>
        <begin position="876"/>
        <end position="888"/>
    </location>
</feature>
<proteinExistence type="predicted"/>
<evidence type="ECO:0000313" key="3">
    <source>
        <dbReference type="RefSeq" id="XP_070143262.1"/>
    </source>
</evidence>
<feature type="compositionally biased region" description="Basic and acidic residues" evidence="1">
    <location>
        <begin position="548"/>
        <end position="559"/>
    </location>
</feature>
<protein>
    <submittedName>
        <fullName evidence="3">Trichohyalin</fullName>
    </submittedName>
</protein>
<reference evidence="3" key="1">
    <citation type="submission" date="2025-08" db="UniProtKB">
        <authorList>
            <consortium name="RefSeq"/>
        </authorList>
    </citation>
    <scope>IDENTIFICATION</scope>
    <source>
        <strain evidence="3">14028-0561.14</strain>
        <tissue evidence="3">Whole fly</tissue>
    </source>
</reference>
<accession>A0ABM4GKL9</accession>
<feature type="region of interest" description="Disordered" evidence="1">
    <location>
        <begin position="248"/>
        <end position="288"/>
    </location>
</feature>
<gene>
    <name evidence="3" type="primary">LOC138928896</name>
</gene>
<keyword evidence="2" id="KW-1185">Reference proteome</keyword>
<organism evidence="2 3">
    <name type="scientific">Drosophila kikkawai</name>
    <name type="common">Fruit fly</name>
    <dbReference type="NCBI Taxonomy" id="30033"/>
    <lineage>
        <taxon>Eukaryota</taxon>
        <taxon>Metazoa</taxon>
        <taxon>Ecdysozoa</taxon>
        <taxon>Arthropoda</taxon>
        <taxon>Hexapoda</taxon>
        <taxon>Insecta</taxon>
        <taxon>Pterygota</taxon>
        <taxon>Neoptera</taxon>
        <taxon>Endopterygota</taxon>
        <taxon>Diptera</taxon>
        <taxon>Brachycera</taxon>
        <taxon>Muscomorpha</taxon>
        <taxon>Ephydroidea</taxon>
        <taxon>Drosophilidae</taxon>
        <taxon>Drosophila</taxon>
        <taxon>Sophophora</taxon>
    </lineage>
</organism>
<feature type="compositionally biased region" description="Basic and acidic residues" evidence="1">
    <location>
        <begin position="851"/>
        <end position="861"/>
    </location>
</feature>
<evidence type="ECO:0000313" key="2">
    <source>
        <dbReference type="Proteomes" id="UP001652661"/>
    </source>
</evidence>
<dbReference type="RefSeq" id="XP_070143262.1">
    <property type="nucleotide sequence ID" value="XM_070287161.1"/>
</dbReference>